<evidence type="ECO:0000313" key="2">
    <source>
        <dbReference type="Proteomes" id="UP000179807"/>
    </source>
</evidence>
<dbReference type="GeneID" id="94827125"/>
<protein>
    <submittedName>
        <fullName evidence="1">Uncharacterized protein</fullName>
    </submittedName>
</protein>
<sequence>MFDDDDILGSLNEVEKDTSLDDINTFLPSATKARTSKQKSRRRPPMRTNLLASLNLDDLMDGVIESKEEEPIEKKKPTIVKPKVDLPKIDIDPDATFCTNIDRPDIDESLKKFENNIINYVENSCKELTNSFLSELRINLENQNPLDDIISKFIKNVRTNINDIVEEYAQQKFVPDRSYDFDFYFDELANVLKTNNEEKFDQQLSNFDISELILAKSAFVDKSQQLLDQIKAEKPQTKSNYREIDCLQEKMYNIQAKNSMMEKIIDFLDKQIHSVRSKQTTLRSRFNDINAFQDDFEMKDPEQNSLTSQIEDLIYDIKNNHQLSLEKGRYSSVKRKIKDIDDSIKTSSFELQMQLNRIASIYTIDNSYPPENSFAPYQCQQPSNHIYPTSHGFNPSLTYQSNHRAKNTDSKNQIVSDVRSRLKHVQQFRMENNSFVSNM</sequence>
<organism evidence="1 2">
    <name type="scientific">Tritrichomonas foetus</name>
    <dbReference type="NCBI Taxonomy" id="1144522"/>
    <lineage>
        <taxon>Eukaryota</taxon>
        <taxon>Metamonada</taxon>
        <taxon>Parabasalia</taxon>
        <taxon>Tritrichomonadida</taxon>
        <taxon>Tritrichomonadidae</taxon>
        <taxon>Tritrichomonas</taxon>
    </lineage>
</organism>
<dbReference type="VEuPathDB" id="TrichDB:TRFO_05321"/>
<dbReference type="AlphaFoldDB" id="A0A1J4K804"/>
<gene>
    <name evidence="1" type="ORF">TRFO_05321</name>
</gene>
<keyword evidence="2" id="KW-1185">Reference proteome</keyword>
<comment type="caution">
    <text evidence="1">The sequence shown here is derived from an EMBL/GenBank/DDBJ whole genome shotgun (WGS) entry which is preliminary data.</text>
</comment>
<dbReference type="Proteomes" id="UP000179807">
    <property type="component" value="Unassembled WGS sequence"/>
</dbReference>
<name>A0A1J4K804_9EUKA</name>
<dbReference type="RefSeq" id="XP_068360234.1">
    <property type="nucleotide sequence ID" value="XM_068492421.1"/>
</dbReference>
<reference evidence="1" key="1">
    <citation type="submission" date="2016-10" db="EMBL/GenBank/DDBJ databases">
        <authorList>
            <person name="Benchimol M."/>
            <person name="Almeida L.G."/>
            <person name="Vasconcelos A.T."/>
            <person name="Perreira-Neves A."/>
            <person name="Rosa I.A."/>
            <person name="Tasca T."/>
            <person name="Bogo M.R."/>
            <person name="de Souza W."/>
        </authorList>
    </citation>
    <scope>NUCLEOTIDE SEQUENCE [LARGE SCALE GENOMIC DNA]</scope>
    <source>
        <strain evidence="1">K</strain>
    </source>
</reference>
<dbReference type="EMBL" id="MLAK01000705">
    <property type="protein sequence ID" value="OHT07098.1"/>
    <property type="molecule type" value="Genomic_DNA"/>
</dbReference>
<proteinExistence type="predicted"/>
<accession>A0A1J4K804</accession>
<evidence type="ECO:0000313" key="1">
    <source>
        <dbReference type="EMBL" id="OHT07098.1"/>
    </source>
</evidence>